<evidence type="ECO:0000313" key="1">
    <source>
        <dbReference type="EMBL" id="MBK1878303.1"/>
    </source>
</evidence>
<comment type="caution">
    <text evidence="1">The sequence shown here is derived from an EMBL/GenBank/DDBJ whole genome shotgun (WGS) entry which is preliminary data.</text>
</comment>
<dbReference type="Proteomes" id="UP000617628">
    <property type="component" value="Unassembled WGS sequence"/>
</dbReference>
<dbReference type="EMBL" id="JAENIL010000028">
    <property type="protein sequence ID" value="MBK1878303.1"/>
    <property type="molecule type" value="Genomic_DNA"/>
</dbReference>
<keyword evidence="2" id="KW-1185">Reference proteome</keyword>
<sequence>MNGDEVLAAKVKGGESRRHRELKSLGVEWLRLEGCRAVATEVRLPMSAYRVDVAGYRSSGRLGVFGESFALECKQSRADFLRDAGGEDEVEGERAALTEEVMVLRELLRVHLPESRRGISLFCEYDEYDFGDLRHERWRRLVARLALLERKLESGVKFSRIARYGSANFCYLLVEEGVLRRMDEVPLGWGCLVREGDHLRLEREAKRLRSRDEAKLAYLERIAARRGRV</sequence>
<protein>
    <submittedName>
        <fullName evidence="1">Uncharacterized protein</fullName>
    </submittedName>
</protein>
<accession>A0A934VS51</accession>
<dbReference type="AlphaFoldDB" id="A0A934VS51"/>
<dbReference type="RefSeq" id="WP_200356515.1">
    <property type="nucleotide sequence ID" value="NZ_JAENIL010000028.1"/>
</dbReference>
<reference evidence="1" key="1">
    <citation type="submission" date="2021-01" db="EMBL/GenBank/DDBJ databases">
        <title>Modified the classification status of verrucomicrobia.</title>
        <authorList>
            <person name="Feng X."/>
        </authorList>
    </citation>
    <scope>NUCLEOTIDE SEQUENCE</scope>
    <source>
        <strain evidence="1">KCTC 13126</strain>
    </source>
</reference>
<evidence type="ECO:0000313" key="2">
    <source>
        <dbReference type="Proteomes" id="UP000617628"/>
    </source>
</evidence>
<gene>
    <name evidence="1" type="ORF">JIN87_15590</name>
</gene>
<organism evidence="1 2">
    <name type="scientific">Pelagicoccus mobilis</name>
    <dbReference type="NCBI Taxonomy" id="415221"/>
    <lineage>
        <taxon>Bacteria</taxon>
        <taxon>Pseudomonadati</taxon>
        <taxon>Verrucomicrobiota</taxon>
        <taxon>Opitutia</taxon>
        <taxon>Puniceicoccales</taxon>
        <taxon>Pelagicoccaceae</taxon>
        <taxon>Pelagicoccus</taxon>
    </lineage>
</organism>
<name>A0A934VS51_9BACT</name>
<proteinExistence type="predicted"/>